<reference evidence="3" key="1">
    <citation type="submission" date="2016-01" db="EMBL/GenBank/DDBJ databases">
        <title>Reference transcriptome for the parasite Schistocephalus solidus: insights into the molecular evolution of parasitism.</title>
        <authorList>
            <person name="Hebert F.O."/>
            <person name="Grambauer S."/>
            <person name="Barber I."/>
            <person name="Landry C.R."/>
            <person name="Aubin-Horth N."/>
        </authorList>
    </citation>
    <scope>NUCLEOTIDE SEQUENCE</scope>
</reference>
<dbReference type="InterPro" id="IPR003961">
    <property type="entry name" value="FN3_dom"/>
</dbReference>
<dbReference type="PROSITE" id="PS50853">
    <property type="entry name" value="FN3"/>
    <property type="match status" value="3"/>
</dbReference>
<name>A0A0V0JCY8_SCHSO</name>
<keyword evidence="1" id="KW-0677">Repeat</keyword>
<evidence type="ECO:0000259" key="2">
    <source>
        <dbReference type="PROSITE" id="PS50853"/>
    </source>
</evidence>
<dbReference type="EMBL" id="GEEE01000181">
    <property type="protein sequence ID" value="JAP63044.1"/>
    <property type="molecule type" value="Transcribed_RNA"/>
</dbReference>
<dbReference type="Pfam" id="PF00041">
    <property type="entry name" value="fn3"/>
    <property type="match status" value="2"/>
</dbReference>
<dbReference type="Gene3D" id="2.60.40.10">
    <property type="entry name" value="Immunoglobulins"/>
    <property type="match status" value="3"/>
</dbReference>
<protein>
    <submittedName>
        <fullName evidence="3">Receptor-type tyrosine-protein phosphatase H</fullName>
    </submittedName>
</protein>
<dbReference type="SMART" id="SM00060">
    <property type="entry name" value="FN3"/>
    <property type="match status" value="3"/>
</dbReference>
<dbReference type="InterPro" id="IPR036116">
    <property type="entry name" value="FN3_sf"/>
</dbReference>
<evidence type="ECO:0000256" key="1">
    <source>
        <dbReference type="ARBA" id="ARBA00022737"/>
    </source>
</evidence>
<feature type="domain" description="Fibronectin type-III" evidence="2">
    <location>
        <begin position="99"/>
        <end position="187"/>
    </location>
</feature>
<evidence type="ECO:0000313" key="3">
    <source>
        <dbReference type="EMBL" id="JAP63044.1"/>
    </source>
</evidence>
<dbReference type="SUPFAM" id="SSF49265">
    <property type="entry name" value="Fibronectin type III"/>
    <property type="match status" value="2"/>
</dbReference>
<proteinExistence type="predicted"/>
<accession>A0A0V0JCY8</accession>
<dbReference type="PANTHER" id="PTHR46708:SF2">
    <property type="entry name" value="FIBRONECTIN TYPE-III DOMAIN-CONTAINING PROTEIN"/>
    <property type="match status" value="1"/>
</dbReference>
<keyword evidence="3" id="KW-0675">Receptor</keyword>
<dbReference type="PANTHER" id="PTHR46708">
    <property type="entry name" value="TENASCIN"/>
    <property type="match status" value="1"/>
</dbReference>
<dbReference type="InterPro" id="IPR013783">
    <property type="entry name" value="Ig-like_fold"/>
</dbReference>
<feature type="domain" description="Fibronectin type-III" evidence="2">
    <location>
        <begin position="7"/>
        <end position="95"/>
    </location>
</feature>
<dbReference type="CDD" id="cd00063">
    <property type="entry name" value="FN3"/>
    <property type="match status" value="3"/>
</dbReference>
<gene>
    <name evidence="3" type="primary">PTPRH</name>
    <name evidence="3" type="ORF">TR123796</name>
</gene>
<sequence>MTVMNSTQKKLTAEVQSAHSIRLSWQAANKSDSSPQLYLIACPSMGQYGLRTFETSYIIDNLRPSTTYWCILHSVATSGYCYQPGVEISARTWDSDELNPRKVTAEVKRARSIRLTWHPAEKSDSHPQLYVIACPATEQFIFRTNRTLYIIRKLRPGTTYWCIIHSVSTSGYCHQPGVAITARTWDSVARNPRKLTVMVKNETSVRLTWQAVKKSDRQSALYTIVVTSDTGKSFTTLDTSYVVTNLNSSTTYKFKVFSTSSDGAFYQPGVATYVAAWKKAPKKLKRNKTQKNSG</sequence>
<dbReference type="AlphaFoldDB" id="A0A0V0JCY8"/>
<dbReference type="InterPro" id="IPR050991">
    <property type="entry name" value="ECM_Regulatory_Proteins"/>
</dbReference>
<feature type="domain" description="Fibronectin type-III" evidence="2">
    <location>
        <begin position="191"/>
        <end position="283"/>
    </location>
</feature>
<organism evidence="3">
    <name type="scientific">Schistocephalus solidus</name>
    <name type="common">Tapeworm</name>
    <dbReference type="NCBI Taxonomy" id="70667"/>
    <lineage>
        <taxon>Eukaryota</taxon>
        <taxon>Metazoa</taxon>
        <taxon>Spiralia</taxon>
        <taxon>Lophotrochozoa</taxon>
        <taxon>Platyhelminthes</taxon>
        <taxon>Cestoda</taxon>
        <taxon>Eucestoda</taxon>
        <taxon>Diphyllobothriidea</taxon>
        <taxon>Diphyllobothriidae</taxon>
        <taxon>Schistocephalus</taxon>
    </lineage>
</organism>